<dbReference type="AlphaFoldDB" id="A0A074M5A0"/>
<evidence type="ECO:0000313" key="3">
    <source>
        <dbReference type="EMBL" id="KEO89886.1"/>
    </source>
</evidence>
<feature type="chain" id="PRO_5001698479" description="DUF547 domain-containing protein" evidence="1">
    <location>
        <begin position="37"/>
        <end position="407"/>
    </location>
</feature>
<dbReference type="InterPro" id="IPR006869">
    <property type="entry name" value="DUF547"/>
</dbReference>
<evidence type="ECO:0000259" key="2">
    <source>
        <dbReference type="Pfam" id="PF04784"/>
    </source>
</evidence>
<feature type="signal peptide" evidence="1">
    <location>
        <begin position="1"/>
        <end position="36"/>
    </location>
</feature>
<dbReference type="Pfam" id="PF04784">
    <property type="entry name" value="DUF547"/>
    <property type="match status" value="1"/>
</dbReference>
<reference evidence="3 4" key="1">
    <citation type="submission" date="2014-04" db="EMBL/GenBank/DDBJ databases">
        <title>A comprehensive comparison of genomes of Erythrobacter spp. Strains.</title>
        <authorList>
            <person name="Zheng Q."/>
        </authorList>
    </citation>
    <scope>NUCLEOTIDE SEQUENCE [LARGE SCALE GENOMIC DNA]</scope>
    <source>
        <strain evidence="3 4">DSM 8509</strain>
    </source>
</reference>
<organism evidence="3 4">
    <name type="scientific">Erythrobacter litoralis</name>
    <dbReference type="NCBI Taxonomy" id="39960"/>
    <lineage>
        <taxon>Bacteria</taxon>
        <taxon>Pseudomonadati</taxon>
        <taxon>Pseudomonadota</taxon>
        <taxon>Alphaproteobacteria</taxon>
        <taxon>Sphingomonadales</taxon>
        <taxon>Erythrobacteraceae</taxon>
        <taxon>Erythrobacter/Porphyrobacter group</taxon>
        <taxon>Erythrobacter</taxon>
    </lineage>
</organism>
<evidence type="ECO:0000256" key="1">
    <source>
        <dbReference type="SAM" id="SignalP"/>
    </source>
</evidence>
<keyword evidence="1" id="KW-0732">Signal</keyword>
<gene>
    <name evidence="3" type="ORF">EH32_02555</name>
</gene>
<keyword evidence="4" id="KW-1185">Reference proteome</keyword>
<feature type="domain" description="DUF547" evidence="2">
    <location>
        <begin position="152"/>
        <end position="263"/>
    </location>
</feature>
<proteinExistence type="predicted"/>
<protein>
    <recommendedName>
        <fullName evidence="2">DUF547 domain-containing protein</fullName>
    </recommendedName>
</protein>
<comment type="caution">
    <text evidence="3">The sequence shown here is derived from an EMBL/GenBank/DDBJ whole genome shotgun (WGS) entry which is preliminary data.</text>
</comment>
<accession>A0A074M5A0</accession>
<dbReference type="Proteomes" id="UP000027866">
    <property type="component" value="Unassembled WGS sequence"/>
</dbReference>
<evidence type="ECO:0000313" key="4">
    <source>
        <dbReference type="Proteomes" id="UP000027866"/>
    </source>
</evidence>
<dbReference type="EMBL" id="JMIX01000013">
    <property type="protein sequence ID" value="KEO89886.1"/>
    <property type="molecule type" value="Genomic_DNA"/>
</dbReference>
<sequence>MGLPIEGVAMMKKSALATSSLAVAALLATGLSPALAENAMTAAAFTADQGVAAPDPLARFVPAADRTDHTIDYRHWDEALAWFVIPMGPPLRITPPPKAEPRLGTRITYGHTSRFRLEGNRIAFSMLTDEVRAALTEYRQDLERVGTELDLARLPRNEQLAYWLNLHNVAVIEALAHEYPLRTPAEGRFGTNDESLQDATLVTVKGVALSPRDIRERIVYPNWRDPKVIYGFWRGEIGGPSIQRLAYSGANVDTLLDFGAEEFANSLRGVDAWGGRLRVSRIYDEAKPFYFADEDVLRDHLRQYAREDVQELIEKNARVSYTIYDEDIADLMFGKGDPDLNVLCTVDETSIGAACTLAGAIPDAAAMRLMEERAQKLYRAWKRGIRTGMVIFGDGTDGEYGEPKEVR</sequence>
<name>A0A074M5A0_9SPHN</name>